<accession>A0ABX8GXU4</accession>
<dbReference type="PROSITE" id="PS51257">
    <property type="entry name" value="PROKAR_LIPOPROTEIN"/>
    <property type="match status" value="1"/>
</dbReference>
<dbReference type="EMBL" id="CP076128">
    <property type="protein sequence ID" value="QWG08366.1"/>
    <property type="molecule type" value="Genomic_DNA"/>
</dbReference>
<proteinExistence type="predicted"/>
<protein>
    <submittedName>
        <fullName evidence="2">Uncharacterized protein</fullName>
    </submittedName>
</protein>
<name>A0ABX8GXU4_9BACT</name>
<evidence type="ECO:0000256" key="1">
    <source>
        <dbReference type="SAM" id="MobiDB-lite"/>
    </source>
</evidence>
<dbReference type="RefSeq" id="WP_158630965.1">
    <property type="nucleotide sequence ID" value="NZ_CP076128.1"/>
</dbReference>
<feature type="compositionally biased region" description="Basic and acidic residues" evidence="1">
    <location>
        <begin position="25"/>
        <end position="36"/>
    </location>
</feature>
<feature type="region of interest" description="Disordered" evidence="1">
    <location>
        <begin position="21"/>
        <end position="49"/>
    </location>
</feature>
<gene>
    <name evidence="2" type="ORF">KM029_05370</name>
</gene>
<evidence type="ECO:0000313" key="2">
    <source>
        <dbReference type="EMBL" id="QWG08366.1"/>
    </source>
</evidence>
<reference evidence="2 3" key="1">
    <citation type="submission" date="2021-05" db="EMBL/GenBank/DDBJ databases">
        <title>Comparative genomic studies on the polysaccharide-degrading batcterial strains of the Flammeovirga genus.</title>
        <authorList>
            <person name="Zewei F."/>
            <person name="Zheng Z."/>
            <person name="Yu L."/>
            <person name="Ruyue G."/>
            <person name="Yanhong M."/>
            <person name="Yuanyuan C."/>
            <person name="Jingyan G."/>
            <person name="Wenjun H."/>
        </authorList>
    </citation>
    <scope>NUCLEOTIDE SEQUENCE [LARGE SCALE GENOMIC DNA]</scope>
    <source>
        <strain evidence="2 3">YS10</strain>
    </source>
</reference>
<organism evidence="2 3">
    <name type="scientific">Flammeovirga kamogawensis</name>
    <dbReference type="NCBI Taxonomy" id="373891"/>
    <lineage>
        <taxon>Bacteria</taxon>
        <taxon>Pseudomonadati</taxon>
        <taxon>Bacteroidota</taxon>
        <taxon>Cytophagia</taxon>
        <taxon>Cytophagales</taxon>
        <taxon>Flammeovirgaceae</taxon>
        <taxon>Flammeovirga</taxon>
    </lineage>
</organism>
<evidence type="ECO:0000313" key="3">
    <source>
        <dbReference type="Proteomes" id="UP000682802"/>
    </source>
</evidence>
<dbReference type="Proteomes" id="UP000682802">
    <property type="component" value="Chromosome 1"/>
</dbReference>
<sequence length="49" mass="5925">MKKYFALFLLLSPLFFSSCTEEEEPSPHEEIDFRDPPEDEDPYYPTYPY</sequence>
<keyword evidence="3" id="KW-1185">Reference proteome</keyword>